<proteinExistence type="inferred from homology"/>
<name>A0AAV9AHD3_ACOGR</name>
<feature type="region of interest" description="Disordered" evidence="4">
    <location>
        <begin position="182"/>
        <end position="218"/>
    </location>
</feature>
<dbReference type="GO" id="GO:0000145">
    <property type="term" value="C:exocyst"/>
    <property type="evidence" value="ECO:0007669"/>
    <property type="project" value="InterPro"/>
</dbReference>
<dbReference type="Pfam" id="PF20669">
    <property type="entry name" value="Exo70_N"/>
    <property type="match status" value="1"/>
</dbReference>
<feature type="compositionally biased region" description="Basic residues" evidence="4">
    <location>
        <begin position="1"/>
        <end position="11"/>
    </location>
</feature>
<reference evidence="6" key="2">
    <citation type="submission" date="2023-06" db="EMBL/GenBank/DDBJ databases">
        <authorList>
            <person name="Ma L."/>
            <person name="Liu K.-W."/>
            <person name="Li Z."/>
            <person name="Hsiao Y.-Y."/>
            <person name="Qi Y."/>
            <person name="Fu T."/>
            <person name="Tang G."/>
            <person name="Zhang D."/>
            <person name="Sun W.-H."/>
            <person name="Liu D.-K."/>
            <person name="Li Y."/>
            <person name="Chen G.-Z."/>
            <person name="Liu X.-D."/>
            <person name="Liao X.-Y."/>
            <person name="Jiang Y.-T."/>
            <person name="Yu X."/>
            <person name="Hao Y."/>
            <person name="Huang J."/>
            <person name="Zhao X.-W."/>
            <person name="Ke S."/>
            <person name="Chen Y.-Y."/>
            <person name="Wu W.-L."/>
            <person name="Hsu J.-L."/>
            <person name="Lin Y.-F."/>
            <person name="Huang M.-D."/>
            <person name="Li C.-Y."/>
            <person name="Huang L."/>
            <person name="Wang Z.-W."/>
            <person name="Zhao X."/>
            <person name="Zhong W.-Y."/>
            <person name="Peng D.-H."/>
            <person name="Ahmad S."/>
            <person name="Lan S."/>
            <person name="Zhang J.-S."/>
            <person name="Tsai W.-C."/>
            <person name="Van De Peer Y."/>
            <person name="Liu Z.-J."/>
        </authorList>
    </citation>
    <scope>NUCLEOTIDE SEQUENCE</scope>
    <source>
        <strain evidence="6">SCP</strain>
        <tissue evidence="6">Leaves</tissue>
    </source>
</reference>
<evidence type="ECO:0000256" key="3">
    <source>
        <dbReference type="RuleBase" id="RU365026"/>
    </source>
</evidence>
<dbReference type="Gene3D" id="1.20.1280.170">
    <property type="entry name" value="Exocyst complex component Exo70"/>
    <property type="match status" value="2"/>
</dbReference>
<gene>
    <name evidence="6" type="ORF">QJS04_geneDACA013524</name>
</gene>
<dbReference type="InterPro" id="IPR046364">
    <property type="entry name" value="Exo70_C"/>
</dbReference>
<dbReference type="EMBL" id="JAUJYN010000009">
    <property type="protein sequence ID" value="KAK1263730.1"/>
    <property type="molecule type" value="Genomic_DNA"/>
</dbReference>
<dbReference type="GO" id="GO:0005546">
    <property type="term" value="F:phosphatidylinositol-4,5-bisphosphate binding"/>
    <property type="evidence" value="ECO:0007669"/>
    <property type="project" value="InterPro"/>
</dbReference>
<dbReference type="PANTHER" id="PTHR12542">
    <property type="entry name" value="EXOCYST COMPLEX PROTEIN EXO70"/>
    <property type="match status" value="1"/>
</dbReference>
<keyword evidence="2 3" id="KW-0813">Transport</keyword>
<dbReference type="InterPro" id="IPR016159">
    <property type="entry name" value="Cullin_repeat-like_dom_sf"/>
</dbReference>
<dbReference type="SUPFAM" id="SSF74788">
    <property type="entry name" value="Cullin repeat-like"/>
    <property type="match status" value="1"/>
</dbReference>
<evidence type="ECO:0000259" key="5">
    <source>
        <dbReference type="Pfam" id="PF03081"/>
    </source>
</evidence>
<protein>
    <recommendedName>
        <fullName evidence="3">Exocyst subunit Exo70 family protein</fullName>
    </recommendedName>
</protein>
<evidence type="ECO:0000256" key="1">
    <source>
        <dbReference type="ARBA" id="ARBA00006756"/>
    </source>
</evidence>
<comment type="similarity">
    <text evidence="1 3">Belongs to the EXO70 family.</text>
</comment>
<evidence type="ECO:0000256" key="2">
    <source>
        <dbReference type="ARBA" id="ARBA00022448"/>
    </source>
</evidence>
<comment type="caution">
    <text evidence="6">The sequence shown here is derived from an EMBL/GenBank/DDBJ whole genome shotgun (WGS) entry which is preliminary data.</text>
</comment>
<dbReference type="PANTHER" id="PTHR12542:SF7">
    <property type="entry name" value="EXOCYST SUBUNIT EXO70 FAMILY PROTEIN"/>
    <property type="match status" value="1"/>
</dbReference>
<sequence length="678" mass="76160">MSRQKLRKNKISLHTPPTTPSRLFHFPSDDSALPARTNKKKNKKKMEQQINGSDDLLAAEDLIMRWDPTTASSTDDHHHHHHNHNHNHNHNHRMIFDGDHRTDADRYLRAVDLIRRSLESSASGSPRKRTAAMQVAMARLEDEFRHILVNQSVPIELELDSSDLSLSFNSLSLSSSGTCSFHVGAGSSRRGGRGDDDDGGDQEQEEEEEEQEPGVDVYRSASSLRDIDVLPPDAIADLRSITERMSSAGYHRELVQAYTATRRPATESALRALIGPERLSIADYHRLDWSELERRIRRWIRAAPPAVRLVFAAERRLASLLFAGSASSTEDAAFSETARGPANQLFGFAETVSIGRRSTEKLFKVLDLHDSLSGLLPDISAVFDTPSTESVRTQAAETLARLAEAVRGILAEFENAVDQESSNPVPNGTLHPLTRYVMNYISLISDYKQTLFDLILTGPTIAAANSADPDDDLDHQRPPLAAHLVYIIATLQTNLENKASHYPDPSLGHLSIMNNVHYIVNKIRDSPELRGLIGDGYLRRLTGRYRQSATMYQRAAWVRILHCLRDEGIHVSGSFSSGISRSVLRERFKSFNAAFEEAHRVQSGWVVPDVQLKEELRISIMERLLPAYRSFLGRFRHHIESGRHPEAYIKYSVEDLEAALSDFFEGTSPSLLSRRRSH</sequence>
<feature type="compositionally biased region" description="Basic residues" evidence="4">
    <location>
        <begin position="78"/>
        <end position="91"/>
    </location>
</feature>
<feature type="region of interest" description="Disordered" evidence="4">
    <location>
        <begin position="69"/>
        <end position="91"/>
    </location>
</feature>
<dbReference type="GO" id="GO:0015031">
    <property type="term" value="P:protein transport"/>
    <property type="evidence" value="ECO:0007669"/>
    <property type="project" value="UniProtKB-KW"/>
</dbReference>
<dbReference type="InterPro" id="IPR004140">
    <property type="entry name" value="Exo70"/>
</dbReference>
<reference evidence="6" key="1">
    <citation type="journal article" date="2023" name="Nat. Commun.">
        <title>Diploid and tetraploid genomes of Acorus and the evolution of monocots.</title>
        <authorList>
            <person name="Ma L."/>
            <person name="Liu K.W."/>
            <person name="Li Z."/>
            <person name="Hsiao Y.Y."/>
            <person name="Qi Y."/>
            <person name="Fu T."/>
            <person name="Tang G.D."/>
            <person name="Zhang D."/>
            <person name="Sun W.H."/>
            <person name="Liu D.K."/>
            <person name="Li Y."/>
            <person name="Chen G.Z."/>
            <person name="Liu X.D."/>
            <person name="Liao X.Y."/>
            <person name="Jiang Y.T."/>
            <person name="Yu X."/>
            <person name="Hao Y."/>
            <person name="Huang J."/>
            <person name="Zhao X.W."/>
            <person name="Ke S."/>
            <person name="Chen Y.Y."/>
            <person name="Wu W.L."/>
            <person name="Hsu J.L."/>
            <person name="Lin Y.F."/>
            <person name="Huang M.D."/>
            <person name="Li C.Y."/>
            <person name="Huang L."/>
            <person name="Wang Z.W."/>
            <person name="Zhao X."/>
            <person name="Zhong W.Y."/>
            <person name="Peng D.H."/>
            <person name="Ahmad S."/>
            <person name="Lan S."/>
            <person name="Zhang J.S."/>
            <person name="Tsai W.C."/>
            <person name="Van de Peer Y."/>
            <person name="Liu Z.J."/>
        </authorList>
    </citation>
    <scope>NUCLEOTIDE SEQUENCE</scope>
    <source>
        <strain evidence="6">SCP</strain>
    </source>
</reference>
<dbReference type="GO" id="GO:0006887">
    <property type="term" value="P:exocytosis"/>
    <property type="evidence" value="ECO:0007669"/>
    <property type="project" value="UniProtKB-KW"/>
</dbReference>
<evidence type="ECO:0000256" key="4">
    <source>
        <dbReference type="SAM" id="MobiDB-lite"/>
    </source>
</evidence>
<dbReference type="AlphaFoldDB" id="A0AAV9AHD3"/>
<organism evidence="6 7">
    <name type="scientific">Acorus gramineus</name>
    <name type="common">Dwarf sweet flag</name>
    <dbReference type="NCBI Taxonomy" id="55184"/>
    <lineage>
        <taxon>Eukaryota</taxon>
        <taxon>Viridiplantae</taxon>
        <taxon>Streptophyta</taxon>
        <taxon>Embryophyta</taxon>
        <taxon>Tracheophyta</taxon>
        <taxon>Spermatophyta</taxon>
        <taxon>Magnoliopsida</taxon>
        <taxon>Liliopsida</taxon>
        <taxon>Acoraceae</taxon>
        <taxon>Acorus</taxon>
    </lineage>
</organism>
<feature type="compositionally biased region" description="Acidic residues" evidence="4">
    <location>
        <begin position="195"/>
        <end position="213"/>
    </location>
</feature>
<comment type="function">
    <text evidence="3">Component of the exocyst complex.</text>
</comment>
<evidence type="ECO:0000313" key="6">
    <source>
        <dbReference type="EMBL" id="KAK1263730.1"/>
    </source>
</evidence>
<keyword evidence="7" id="KW-1185">Reference proteome</keyword>
<keyword evidence="3" id="KW-0653">Protein transport</keyword>
<feature type="region of interest" description="Disordered" evidence="4">
    <location>
        <begin position="1"/>
        <end position="53"/>
    </location>
</feature>
<dbReference type="Pfam" id="PF03081">
    <property type="entry name" value="Exo70_C"/>
    <property type="match status" value="1"/>
</dbReference>
<dbReference type="Proteomes" id="UP001179952">
    <property type="component" value="Unassembled WGS sequence"/>
</dbReference>
<keyword evidence="3" id="KW-0268">Exocytosis</keyword>
<accession>A0AAV9AHD3</accession>
<evidence type="ECO:0000313" key="7">
    <source>
        <dbReference type="Proteomes" id="UP001179952"/>
    </source>
</evidence>
<feature type="domain" description="Exocyst complex subunit Exo70 C-terminal" evidence="5">
    <location>
        <begin position="298"/>
        <end position="662"/>
    </location>
</feature>